<evidence type="ECO:0000256" key="15">
    <source>
        <dbReference type="PROSITE-ProRule" id="PRU01319"/>
    </source>
</evidence>
<feature type="binding site" evidence="14 15">
    <location>
        <position position="119"/>
    </location>
    <ligand>
        <name>a divalent metal cation</name>
        <dbReference type="ChEBI" id="CHEBI:60240"/>
    </ligand>
</feature>
<keyword evidence="20" id="KW-1185">Reference proteome</keyword>
<dbReference type="GO" id="GO:0030145">
    <property type="term" value="F:manganese ion binding"/>
    <property type="evidence" value="ECO:0007669"/>
    <property type="project" value="UniProtKB-UniRule"/>
</dbReference>
<dbReference type="InterPro" id="IPR022898">
    <property type="entry name" value="RNase_HII"/>
</dbReference>
<protein>
    <recommendedName>
        <fullName evidence="7 14">Ribonuclease HII</fullName>
        <shortName evidence="14">RNase HII</shortName>
        <ecNumber evidence="6 14">3.1.26.4</ecNumber>
    </recommendedName>
</protein>
<comment type="catalytic activity">
    <reaction evidence="1 14 15 16">
        <text>Endonucleolytic cleavage to 5'-phosphomonoester.</text>
        <dbReference type="EC" id="3.1.26.4"/>
    </reaction>
</comment>
<evidence type="ECO:0000313" key="19">
    <source>
        <dbReference type="EMBL" id="ADU51078.1"/>
    </source>
</evidence>
<feature type="compositionally biased region" description="Basic and acidic residues" evidence="17">
    <location>
        <begin position="1"/>
        <end position="27"/>
    </location>
</feature>
<evidence type="ECO:0000256" key="7">
    <source>
        <dbReference type="ARBA" id="ARBA00019179"/>
    </source>
</evidence>
<dbReference type="GO" id="GO:0003723">
    <property type="term" value="F:RNA binding"/>
    <property type="evidence" value="ECO:0007669"/>
    <property type="project" value="UniProtKB-UniRule"/>
</dbReference>
<comment type="subcellular location">
    <subcellularLocation>
        <location evidence="4 14">Cytoplasm</location>
    </subcellularLocation>
</comment>
<dbReference type="InterPro" id="IPR036397">
    <property type="entry name" value="RNaseH_sf"/>
</dbReference>
<dbReference type="InterPro" id="IPR001352">
    <property type="entry name" value="RNase_HII/HIII"/>
</dbReference>
<comment type="cofactor">
    <cofactor evidence="14 15">
        <name>Mn(2+)</name>
        <dbReference type="ChEBI" id="CHEBI:29035"/>
    </cofactor>
    <cofactor evidence="14 15">
        <name>Mg(2+)</name>
        <dbReference type="ChEBI" id="CHEBI:18420"/>
    </cofactor>
    <text evidence="14 15">Manganese or magnesium. Binds 1 divalent metal ion per monomer in the absence of substrate. May bind a second metal ion after substrate binding.</text>
</comment>
<keyword evidence="8 14" id="KW-0963">Cytoplasm</keyword>
<feature type="region of interest" description="Disordered" evidence="17">
    <location>
        <begin position="289"/>
        <end position="327"/>
    </location>
</feature>
<dbReference type="GO" id="GO:0032299">
    <property type="term" value="C:ribonuclease H2 complex"/>
    <property type="evidence" value="ECO:0007669"/>
    <property type="project" value="TreeGrafter"/>
</dbReference>
<evidence type="ECO:0000256" key="11">
    <source>
        <dbReference type="ARBA" id="ARBA00022759"/>
    </source>
</evidence>
<keyword evidence="10 14" id="KW-0479">Metal-binding</keyword>
<feature type="binding site" evidence="14 15">
    <location>
        <position position="210"/>
    </location>
    <ligand>
        <name>a divalent metal cation</name>
        <dbReference type="ChEBI" id="CHEBI:60240"/>
    </ligand>
</feature>
<evidence type="ECO:0000256" key="17">
    <source>
        <dbReference type="SAM" id="MobiDB-lite"/>
    </source>
</evidence>
<keyword evidence="13 14" id="KW-0464">Manganese</keyword>
<feature type="compositionally biased region" description="Gly residues" evidence="17">
    <location>
        <begin position="30"/>
        <end position="39"/>
    </location>
</feature>
<dbReference type="OrthoDB" id="9803420at2"/>
<dbReference type="eggNOG" id="COG0164">
    <property type="taxonomic scope" value="Bacteria"/>
</dbReference>
<dbReference type="EMBL" id="CP002344">
    <property type="protein sequence ID" value="ADU51078.1"/>
    <property type="molecule type" value="Genomic_DNA"/>
</dbReference>
<evidence type="ECO:0000256" key="3">
    <source>
        <dbReference type="ARBA" id="ARBA00004065"/>
    </source>
</evidence>
<dbReference type="SUPFAM" id="SSF53098">
    <property type="entry name" value="Ribonuclease H-like"/>
    <property type="match status" value="1"/>
</dbReference>
<evidence type="ECO:0000256" key="12">
    <source>
        <dbReference type="ARBA" id="ARBA00022801"/>
    </source>
</evidence>
<evidence type="ECO:0000256" key="5">
    <source>
        <dbReference type="ARBA" id="ARBA00007383"/>
    </source>
</evidence>
<keyword evidence="12 14" id="KW-0378">Hydrolase</keyword>
<comment type="function">
    <text evidence="3 14 16">Endonuclease that specifically degrades the RNA of RNA-DNA hybrids.</text>
</comment>
<feature type="region of interest" description="Disordered" evidence="17">
    <location>
        <begin position="1"/>
        <end position="47"/>
    </location>
</feature>
<sequence>MAREGRVPPEQRGERSPERATRGDRRGTRSGNGGGGGGTRRPSPPSLAVWQAKVEAVPAEELPGLIRELEADPRSGARALAARARRRWERWRQARERWAELAAAQDALVPGGRVAGVDEVGRGCLAGPVVAAAVILSGDACLPGLDDSKRLKPAARDGLAAAVRRQALAWAVGIATPAEIDALNIWHATRLAMRRALDALPVPPQRVVVDGRSPGDLGYPVEAVVDGDARFAAIAAASVVAKVFRDAWMARLDRVYPVYGFARHKGYATAEHRQALALYGPCPEHRRSFLPVRQAEGAPPRDVPESDEPAPGAAGGRRKRRPAVEAP</sequence>
<dbReference type="GO" id="GO:0043137">
    <property type="term" value="P:DNA replication, removal of RNA primer"/>
    <property type="evidence" value="ECO:0007669"/>
    <property type="project" value="TreeGrafter"/>
</dbReference>
<evidence type="ECO:0000256" key="10">
    <source>
        <dbReference type="ARBA" id="ARBA00022723"/>
    </source>
</evidence>
<dbReference type="PROSITE" id="PS51975">
    <property type="entry name" value="RNASE_H_2"/>
    <property type="match status" value="1"/>
</dbReference>
<accession>E6SJL5</accession>
<evidence type="ECO:0000256" key="9">
    <source>
        <dbReference type="ARBA" id="ARBA00022722"/>
    </source>
</evidence>
<dbReference type="InterPro" id="IPR012337">
    <property type="entry name" value="RNaseH-like_sf"/>
</dbReference>
<name>E6SJL5_THEM7</name>
<comment type="cofactor">
    <cofactor evidence="2">
        <name>Mg(2+)</name>
        <dbReference type="ChEBI" id="CHEBI:18420"/>
    </cofactor>
</comment>
<evidence type="ECO:0000256" key="13">
    <source>
        <dbReference type="ARBA" id="ARBA00023211"/>
    </source>
</evidence>
<dbReference type="InterPro" id="IPR024567">
    <property type="entry name" value="RNase_HII/HIII_dom"/>
</dbReference>
<evidence type="ECO:0000256" key="16">
    <source>
        <dbReference type="RuleBase" id="RU003515"/>
    </source>
</evidence>
<dbReference type="EC" id="3.1.26.4" evidence="6 14"/>
<dbReference type="KEGG" id="tmr:Tmar_0965"/>
<evidence type="ECO:0000256" key="1">
    <source>
        <dbReference type="ARBA" id="ARBA00000077"/>
    </source>
</evidence>
<gene>
    <name evidence="14" type="primary">rnhB</name>
    <name evidence="19" type="ordered locus">Tmar_0965</name>
</gene>
<dbReference type="Proteomes" id="UP000008915">
    <property type="component" value="Chromosome"/>
</dbReference>
<reference evidence="19 20" key="1">
    <citation type="journal article" date="2010" name="Stand. Genomic Sci.">
        <title>Complete genome sequence of Thermaerobacter marianensis type strain (7p75a).</title>
        <authorList>
            <person name="Han C."/>
            <person name="Gu W."/>
            <person name="Zhang X."/>
            <person name="Lapidus A."/>
            <person name="Nolan M."/>
            <person name="Copeland A."/>
            <person name="Lucas S."/>
            <person name="Del Rio T.G."/>
            <person name="Tice H."/>
            <person name="Cheng J.F."/>
            <person name="Tapia R."/>
            <person name="Goodwin L."/>
            <person name="Pitluck S."/>
            <person name="Pagani I."/>
            <person name="Ivanova N."/>
            <person name="Mavromatis K."/>
            <person name="Mikhailova N."/>
            <person name="Pati A."/>
            <person name="Chen A."/>
            <person name="Palaniappan K."/>
            <person name="Land M."/>
            <person name="Hauser L."/>
            <person name="Chang Y.J."/>
            <person name="Jeffries C.D."/>
            <person name="Schneider S."/>
            <person name="Rohde M."/>
            <person name="Goker M."/>
            <person name="Pukall R."/>
            <person name="Woyke T."/>
            <person name="Bristow J."/>
            <person name="Eisen J.A."/>
            <person name="Markowitz V."/>
            <person name="Hugenholtz P."/>
            <person name="Kyrpides N.C."/>
            <person name="Klenk H.P."/>
            <person name="Detter J.C."/>
        </authorList>
    </citation>
    <scope>NUCLEOTIDE SEQUENCE [LARGE SCALE GENOMIC DNA]</scope>
    <source>
        <strain evidence="20">ATCC 700841 / DSM 12885 / JCM 10246 / 7p75a</strain>
    </source>
</reference>
<feature type="domain" description="RNase H type-2" evidence="18">
    <location>
        <begin position="112"/>
        <end position="301"/>
    </location>
</feature>
<keyword evidence="11 14" id="KW-0255">Endonuclease</keyword>
<evidence type="ECO:0000256" key="8">
    <source>
        <dbReference type="ARBA" id="ARBA00022490"/>
    </source>
</evidence>
<dbReference type="PANTHER" id="PTHR10954">
    <property type="entry name" value="RIBONUCLEASE H2 SUBUNIT A"/>
    <property type="match status" value="1"/>
</dbReference>
<evidence type="ECO:0000313" key="20">
    <source>
        <dbReference type="Proteomes" id="UP000008915"/>
    </source>
</evidence>
<dbReference type="Gene3D" id="3.30.420.10">
    <property type="entry name" value="Ribonuclease H-like superfamily/Ribonuclease H"/>
    <property type="match status" value="1"/>
</dbReference>
<dbReference type="GO" id="GO:0004523">
    <property type="term" value="F:RNA-DNA hybrid ribonuclease activity"/>
    <property type="evidence" value="ECO:0007669"/>
    <property type="project" value="UniProtKB-UniRule"/>
</dbReference>
<dbReference type="HOGENOM" id="CLU_036532_2_1_9"/>
<organism evidence="19 20">
    <name type="scientific">Thermaerobacter marianensis (strain ATCC 700841 / DSM 12885 / JCM 10246 / 7p75a)</name>
    <dbReference type="NCBI Taxonomy" id="644966"/>
    <lineage>
        <taxon>Bacteria</taxon>
        <taxon>Bacillati</taxon>
        <taxon>Bacillota</taxon>
        <taxon>Clostridia</taxon>
        <taxon>Eubacteriales</taxon>
        <taxon>Clostridiales Family XVII. Incertae Sedis</taxon>
        <taxon>Thermaerobacter</taxon>
    </lineage>
</organism>
<evidence type="ECO:0000256" key="2">
    <source>
        <dbReference type="ARBA" id="ARBA00001946"/>
    </source>
</evidence>
<reference evidence="20" key="2">
    <citation type="journal article" date="2010" name="Stand. Genomic Sci.">
        <title>Complete genome sequence of Thermaerobacter marianensis type strain (7p75aT).</title>
        <authorList>
            <person name="Han C."/>
            <person name="Gu W."/>
            <person name="Zhang X."/>
            <person name="Lapidus A."/>
            <person name="Nolan M."/>
            <person name="Copeland A."/>
            <person name="Lucas S."/>
            <person name="Glavina Del Rio T."/>
            <person name="Tice H."/>
            <person name="Cheng J."/>
            <person name="Tapia R."/>
            <person name="Goodwin L."/>
            <person name="Pitluck S."/>
            <person name="Pagani I."/>
            <person name="Ivanova N."/>
            <person name="Mavromatis K."/>
            <person name="Mikhailova N."/>
            <person name="Pati A."/>
            <person name="Chen A."/>
            <person name="Palaniappan K."/>
            <person name="Land M."/>
            <person name="Hauser L."/>
            <person name="Chang Y."/>
            <person name="Jeffries C."/>
            <person name="Schneider S."/>
            <person name="Rohde M."/>
            <person name="Goker M."/>
            <person name="Pukall R."/>
            <person name="Woyke T."/>
            <person name="Bristow J."/>
            <person name="Eisen J."/>
            <person name="Markowitz V."/>
            <person name="Hugenholtz P."/>
            <person name="Kyrpides N."/>
            <person name="Klenk H."/>
            <person name="Detter J."/>
        </authorList>
    </citation>
    <scope>NUCLEOTIDE SEQUENCE [LARGE SCALE GENOMIC DNA]</scope>
    <source>
        <strain evidence="20">ATCC 700841 / DSM 12885 / JCM 10246 / 7p75a</strain>
    </source>
</reference>
<dbReference type="AlphaFoldDB" id="E6SJL5"/>
<dbReference type="GO" id="GO:0006298">
    <property type="term" value="P:mismatch repair"/>
    <property type="evidence" value="ECO:0007669"/>
    <property type="project" value="TreeGrafter"/>
</dbReference>
<dbReference type="NCBIfam" id="NF000595">
    <property type="entry name" value="PRK00015.1-3"/>
    <property type="match status" value="1"/>
</dbReference>
<keyword evidence="9 14" id="KW-0540">Nuclease</keyword>
<evidence type="ECO:0000259" key="18">
    <source>
        <dbReference type="PROSITE" id="PS51975"/>
    </source>
</evidence>
<evidence type="ECO:0000256" key="4">
    <source>
        <dbReference type="ARBA" id="ARBA00004496"/>
    </source>
</evidence>
<dbReference type="CDD" id="cd07182">
    <property type="entry name" value="RNase_HII_bacteria_HII_like"/>
    <property type="match status" value="1"/>
</dbReference>
<dbReference type="NCBIfam" id="NF000594">
    <property type="entry name" value="PRK00015.1-1"/>
    <property type="match status" value="1"/>
</dbReference>
<dbReference type="Pfam" id="PF01351">
    <property type="entry name" value="RNase_HII"/>
    <property type="match status" value="1"/>
</dbReference>
<dbReference type="STRING" id="644966.Tmar_0965"/>
<comment type="similarity">
    <text evidence="5 14 16">Belongs to the RNase HII family.</text>
</comment>
<proteinExistence type="inferred from homology"/>
<evidence type="ECO:0000256" key="6">
    <source>
        <dbReference type="ARBA" id="ARBA00012180"/>
    </source>
</evidence>
<dbReference type="GO" id="GO:0005737">
    <property type="term" value="C:cytoplasm"/>
    <property type="evidence" value="ECO:0007669"/>
    <property type="project" value="UniProtKB-SubCell"/>
</dbReference>
<feature type="binding site" evidence="14 15">
    <location>
        <position position="118"/>
    </location>
    <ligand>
        <name>a divalent metal cation</name>
        <dbReference type="ChEBI" id="CHEBI:60240"/>
    </ligand>
</feature>
<evidence type="ECO:0000256" key="14">
    <source>
        <dbReference type="HAMAP-Rule" id="MF_00052"/>
    </source>
</evidence>
<dbReference type="RefSeq" id="WP_013495383.1">
    <property type="nucleotide sequence ID" value="NC_014831.1"/>
</dbReference>
<dbReference type="PANTHER" id="PTHR10954:SF18">
    <property type="entry name" value="RIBONUCLEASE HII"/>
    <property type="match status" value="1"/>
</dbReference>
<dbReference type="HAMAP" id="MF_00052_B">
    <property type="entry name" value="RNase_HII_B"/>
    <property type="match status" value="1"/>
</dbReference>